<dbReference type="InterPro" id="IPR050148">
    <property type="entry name" value="Terpene_synthase-like"/>
</dbReference>
<evidence type="ECO:0000256" key="2">
    <source>
        <dbReference type="ARBA" id="ARBA00022723"/>
    </source>
</evidence>
<proteinExistence type="predicted"/>
<keyword evidence="2" id="KW-0479">Metal-binding</keyword>
<dbReference type="AlphaFoldDB" id="A0AA86W699"/>
<comment type="cofactor">
    <cofactor evidence="1">
        <name>Mg(2+)</name>
        <dbReference type="ChEBI" id="CHEBI:18420"/>
    </cofactor>
</comment>
<accession>A0AA86W699</accession>
<keyword evidence="3" id="KW-0456">Lyase</keyword>
<sequence>MEVATTSCGLAMLTTVSFLGMDDTTEEVLIWATSDPKLFVAASTISRLIDDIVGSEFEQERGHVVSILDCYVKQHNTSRQNAIKELLELVESAWKDIN</sequence>
<name>A0AA86W699_9FABA</name>
<dbReference type="SUPFAM" id="SSF48576">
    <property type="entry name" value="Terpenoid synthases"/>
    <property type="match status" value="1"/>
</dbReference>
<gene>
    <name evidence="5" type="ORF">AYBTSS11_LOCUS30902</name>
</gene>
<evidence type="ECO:0000256" key="1">
    <source>
        <dbReference type="ARBA" id="ARBA00001946"/>
    </source>
</evidence>
<keyword evidence="6" id="KW-1185">Reference proteome</keyword>
<reference evidence="5" key="1">
    <citation type="submission" date="2023-10" db="EMBL/GenBank/DDBJ databases">
        <authorList>
            <person name="Domelevo Entfellner J.-B."/>
        </authorList>
    </citation>
    <scope>NUCLEOTIDE SEQUENCE</scope>
</reference>
<evidence type="ECO:0000313" key="5">
    <source>
        <dbReference type="EMBL" id="CAJ1978704.1"/>
    </source>
</evidence>
<dbReference type="GO" id="GO:0000287">
    <property type="term" value="F:magnesium ion binding"/>
    <property type="evidence" value="ECO:0007669"/>
    <property type="project" value="InterPro"/>
</dbReference>
<evidence type="ECO:0000256" key="3">
    <source>
        <dbReference type="ARBA" id="ARBA00023239"/>
    </source>
</evidence>
<dbReference type="Proteomes" id="UP001189624">
    <property type="component" value="Chromosome 11"/>
</dbReference>
<dbReference type="Pfam" id="PF03936">
    <property type="entry name" value="Terpene_synth_C"/>
    <property type="match status" value="1"/>
</dbReference>
<feature type="domain" description="Terpene synthase metal-binding" evidence="4">
    <location>
        <begin position="1"/>
        <end position="96"/>
    </location>
</feature>
<evidence type="ECO:0000313" key="6">
    <source>
        <dbReference type="Proteomes" id="UP001189624"/>
    </source>
</evidence>
<dbReference type="EMBL" id="OY731408">
    <property type="protein sequence ID" value="CAJ1978704.1"/>
    <property type="molecule type" value="Genomic_DNA"/>
</dbReference>
<protein>
    <recommendedName>
        <fullName evidence="4">Terpene synthase metal-binding domain-containing protein</fullName>
    </recommendedName>
</protein>
<dbReference type="PANTHER" id="PTHR31225">
    <property type="entry name" value="OS04G0344100 PROTEIN-RELATED"/>
    <property type="match status" value="1"/>
</dbReference>
<dbReference type="InterPro" id="IPR005630">
    <property type="entry name" value="Terpene_synthase_metal-bd"/>
</dbReference>
<evidence type="ECO:0000259" key="4">
    <source>
        <dbReference type="Pfam" id="PF03936"/>
    </source>
</evidence>
<organism evidence="5 6">
    <name type="scientific">Sphenostylis stenocarpa</name>
    <dbReference type="NCBI Taxonomy" id="92480"/>
    <lineage>
        <taxon>Eukaryota</taxon>
        <taxon>Viridiplantae</taxon>
        <taxon>Streptophyta</taxon>
        <taxon>Embryophyta</taxon>
        <taxon>Tracheophyta</taxon>
        <taxon>Spermatophyta</taxon>
        <taxon>Magnoliopsida</taxon>
        <taxon>eudicotyledons</taxon>
        <taxon>Gunneridae</taxon>
        <taxon>Pentapetalae</taxon>
        <taxon>rosids</taxon>
        <taxon>fabids</taxon>
        <taxon>Fabales</taxon>
        <taxon>Fabaceae</taxon>
        <taxon>Papilionoideae</taxon>
        <taxon>50 kb inversion clade</taxon>
        <taxon>NPAAA clade</taxon>
        <taxon>indigoferoid/millettioid clade</taxon>
        <taxon>Phaseoleae</taxon>
        <taxon>Sphenostylis</taxon>
    </lineage>
</organism>
<dbReference type="PANTHER" id="PTHR31225:SF221">
    <property type="entry name" value="(-)-GERMACRENE D SYNTHASE"/>
    <property type="match status" value="1"/>
</dbReference>
<dbReference type="InterPro" id="IPR008949">
    <property type="entry name" value="Isoprenoid_synthase_dom_sf"/>
</dbReference>
<dbReference type="Gene3D" id="1.10.600.10">
    <property type="entry name" value="Farnesyl Diphosphate Synthase"/>
    <property type="match status" value="1"/>
</dbReference>
<dbReference type="GO" id="GO:0010333">
    <property type="term" value="F:terpene synthase activity"/>
    <property type="evidence" value="ECO:0007669"/>
    <property type="project" value="InterPro"/>
</dbReference>
<dbReference type="GO" id="GO:0016114">
    <property type="term" value="P:terpenoid biosynthetic process"/>
    <property type="evidence" value="ECO:0007669"/>
    <property type="project" value="InterPro"/>
</dbReference>
<dbReference type="Gramene" id="rna-AYBTSS11_LOCUS30902">
    <property type="protein sequence ID" value="CAJ1978704.1"/>
    <property type="gene ID" value="gene-AYBTSS11_LOCUS30902"/>
</dbReference>